<feature type="compositionally biased region" description="Low complexity" evidence="1">
    <location>
        <begin position="270"/>
        <end position="283"/>
    </location>
</feature>
<feature type="compositionally biased region" description="Pro residues" evidence="1">
    <location>
        <begin position="240"/>
        <end position="269"/>
    </location>
</feature>
<feature type="compositionally biased region" description="Pro residues" evidence="1">
    <location>
        <begin position="284"/>
        <end position="303"/>
    </location>
</feature>
<evidence type="ECO:0000313" key="4">
    <source>
        <dbReference type="Proteomes" id="UP001154282"/>
    </source>
</evidence>
<dbReference type="PANTHER" id="PTHR31152:SF1">
    <property type="entry name" value="PLAC8 FAMILY PROTEIN"/>
    <property type="match status" value="1"/>
</dbReference>
<sequence>MNSAEKMAQMQLRQNYRNMWHTDLLGAVGADAPFCCFALVCGPCASYILRKRALYNDLSRYTCCAGYMPCSGNCGESNCPEFCLCSEVFCCFSNSVASTRFLLQDEFNIQTSPCDNCMIGFMFCLQQLACICSCVACLTGIDEIGDLADLLTCLSDIVYCSDYTNMQTQHKVEMDKRDGQFGPPPVMAVPPMQQMSRLDQPIPPSVHYPPYEENLKGGSIGQPPPYPGTGYPPASYPGGGYPPPPPPGYGPPPGGYPHPGSYPLPPPGYNPHAYPPGGYNQSPGYPPSYPPPPSAYPPPDYKK</sequence>
<evidence type="ECO:0000313" key="3">
    <source>
        <dbReference type="EMBL" id="CAI0472242.1"/>
    </source>
</evidence>
<dbReference type="AlphaFoldDB" id="A0AAV0PGS7"/>
<feature type="region of interest" description="Disordered" evidence="1">
    <location>
        <begin position="196"/>
        <end position="303"/>
    </location>
</feature>
<accession>A0AAV0PGS7</accession>
<gene>
    <name evidence="2" type="ORF">LITE_LOCUS38504</name>
    <name evidence="3" type="ORF">LITE_LOCUS39204</name>
</gene>
<evidence type="ECO:0000256" key="1">
    <source>
        <dbReference type="SAM" id="MobiDB-lite"/>
    </source>
</evidence>
<evidence type="ECO:0008006" key="5">
    <source>
        <dbReference type="Google" id="ProtNLM"/>
    </source>
</evidence>
<comment type="caution">
    <text evidence="2">The sequence shown here is derived from an EMBL/GenBank/DDBJ whole genome shotgun (WGS) entry which is preliminary data.</text>
</comment>
<evidence type="ECO:0000313" key="2">
    <source>
        <dbReference type="EMBL" id="CAI0470289.1"/>
    </source>
</evidence>
<dbReference type="Proteomes" id="UP001154282">
    <property type="component" value="Unassembled WGS sequence"/>
</dbReference>
<protein>
    <recommendedName>
        <fullName evidence="5">PLAC8 family protein</fullName>
    </recommendedName>
</protein>
<name>A0AAV0PGS7_9ROSI</name>
<organism evidence="2 4">
    <name type="scientific">Linum tenue</name>
    <dbReference type="NCBI Taxonomy" id="586396"/>
    <lineage>
        <taxon>Eukaryota</taxon>
        <taxon>Viridiplantae</taxon>
        <taxon>Streptophyta</taxon>
        <taxon>Embryophyta</taxon>
        <taxon>Tracheophyta</taxon>
        <taxon>Spermatophyta</taxon>
        <taxon>Magnoliopsida</taxon>
        <taxon>eudicotyledons</taxon>
        <taxon>Gunneridae</taxon>
        <taxon>Pentapetalae</taxon>
        <taxon>rosids</taxon>
        <taxon>fabids</taxon>
        <taxon>Malpighiales</taxon>
        <taxon>Linaceae</taxon>
        <taxon>Linum</taxon>
    </lineage>
</organism>
<dbReference type="EMBL" id="CAMGYJ010000009">
    <property type="protein sequence ID" value="CAI0470289.1"/>
    <property type="molecule type" value="Genomic_DNA"/>
</dbReference>
<reference evidence="2" key="1">
    <citation type="submission" date="2022-08" db="EMBL/GenBank/DDBJ databases">
        <authorList>
            <person name="Gutierrez-Valencia J."/>
        </authorList>
    </citation>
    <scope>NUCLEOTIDE SEQUENCE</scope>
</reference>
<dbReference type="PANTHER" id="PTHR31152">
    <property type="entry name" value="PLAC8 FAMILY PROTEIN"/>
    <property type="match status" value="1"/>
</dbReference>
<keyword evidence="4" id="KW-1185">Reference proteome</keyword>
<dbReference type="EMBL" id="CAMGYJ010000009">
    <property type="protein sequence ID" value="CAI0472242.1"/>
    <property type="molecule type" value="Genomic_DNA"/>
</dbReference>
<proteinExistence type="predicted"/>